<feature type="compositionally biased region" description="Polar residues" evidence="2">
    <location>
        <begin position="276"/>
        <end position="287"/>
    </location>
</feature>
<reference evidence="5" key="1">
    <citation type="submission" date="2013-10" db="EMBL/GenBank/DDBJ databases">
        <authorList>
            <person name="Schartl M."/>
            <person name="Warren W."/>
        </authorList>
    </citation>
    <scope>NUCLEOTIDE SEQUENCE [LARGE SCALE GENOMIC DNA]</scope>
    <source>
        <strain evidence="5">female</strain>
    </source>
</reference>
<sequence length="337" mass="37775">MWVRSVNAKMTEHSSQQPNPADTIRRALAEQQSAIQSHEKVLRDLSASQAETNRRLEEIANFLQTSSQQPPVAAPDPTPDPAPVSRAMYSEIRPPSPERFDGDSNKCKGFIMQCSLIFNHSPQSFLNDGAKIAFIIAHLSGRALSWAEAKFPDPTNFACTFTEFLADFKQVFTCDPDKTANSRELWSLKQGQRSVADFAIDFRIMAAASAWNPAALKSAYFHALSDSIKDELATLDEPDSLEDLIKLTIRLDNRIRSRNRERSRRTSSTRNIQTSAPVTPTLSSLNSPEPEPMQLGRTRLSPEERQNRMRSRRCLYCGASGHFIASCPVRLNPPVRQ</sequence>
<feature type="domain" description="CCHC-type" evidence="3">
    <location>
        <begin position="312"/>
        <end position="328"/>
    </location>
</feature>
<keyword evidence="1" id="KW-0479">Metal-binding</keyword>
<dbReference type="Proteomes" id="UP000028760">
    <property type="component" value="Unassembled WGS sequence"/>
</dbReference>
<dbReference type="GeneTree" id="ENSGT00950000183173"/>
<dbReference type="AlphaFoldDB" id="A0A096LWZ1"/>
<dbReference type="SUPFAM" id="SSF57756">
    <property type="entry name" value="Retrovirus zinc finger-like domains"/>
    <property type="match status" value="1"/>
</dbReference>
<reference evidence="4" key="2">
    <citation type="submission" date="2025-08" db="UniProtKB">
        <authorList>
            <consortium name="Ensembl"/>
        </authorList>
    </citation>
    <scope>IDENTIFICATION</scope>
</reference>
<feature type="region of interest" description="Disordered" evidence="2">
    <location>
        <begin position="258"/>
        <end position="307"/>
    </location>
</feature>
<name>A0A096LWZ1_POEFO</name>
<proteinExistence type="predicted"/>
<dbReference type="PANTHER" id="PTHR15503:SF36">
    <property type="entry name" value="RETROTRANSPOSON GAG-LIKE PROTEIN 5"/>
    <property type="match status" value="1"/>
</dbReference>
<reference evidence="4" key="3">
    <citation type="submission" date="2025-09" db="UniProtKB">
        <authorList>
            <consortium name="Ensembl"/>
        </authorList>
    </citation>
    <scope>IDENTIFICATION</scope>
</reference>
<dbReference type="InterPro" id="IPR032567">
    <property type="entry name" value="RTL1-rel"/>
</dbReference>
<dbReference type="InterPro" id="IPR001878">
    <property type="entry name" value="Znf_CCHC"/>
</dbReference>
<evidence type="ECO:0000313" key="4">
    <source>
        <dbReference type="Ensembl" id="ENSPFOP00000023682.1"/>
    </source>
</evidence>
<evidence type="ECO:0000259" key="3">
    <source>
        <dbReference type="PROSITE" id="PS50158"/>
    </source>
</evidence>
<feature type="region of interest" description="Disordered" evidence="2">
    <location>
        <begin position="64"/>
        <end position="102"/>
    </location>
</feature>
<evidence type="ECO:0000256" key="1">
    <source>
        <dbReference type="PROSITE-ProRule" id="PRU00047"/>
    </source>
</evidence>
<accession>A0A096LWZ1</accession>
<feature type="region of interest" description="Disordered" evidence="2">
    <location>
        <begin position="1"/>
        <end position="21"/>
    </location>
</feature>
<dbReference type="GO" id="GO:0008270">
    <property type="term" value="F:zinc ion binding"/>
    <property type="evidence" value="ECO:0007669"/>
    <property type="project" value="UniProtKB-KW"/>
</dbReference>
<feature type="compositionally biased region" description="Pro residues" evidence="2">
    <location>
        <begin position="72"/>
        <end position="82"/>
    </location>
</feature>
<dbReference type="EMBL" id="AYCK01027827">
    <property type="status" value="NOT_ANNOTATED_CDS"/>
    <property type="molecule type" value="Genomic_DNA"/>
</dbReference>
<dbReference type="Ensembl" id="ENSPFOT00000025291.1">
    <property type="protein sequence ID" value="ENSPFOP00000023682.1"/>
    <property type="gene ID" value="ENSPFOG00000021688.1"/>
</dbReference>
<dbReference type="InterPro" id="IPR036875">
    <property type="entry name" value="Znf_CCHC_sf"/>
</dbReference>
<dbReference type="Pfam" id="PF19259">
    <property type="entry name" value="Ty3_capsid"/>
    <property type="match status" value="1"/>
</dbReference>
<dbReference type="Gene3D" id="4.10.60.10">
    <property type="entry name" value="Zinc finger, CCHC-type"/>
    <property type="match status" value="1"/>
</dbReference>
<evidence type="ECO:0000256" key="2">
    <source>
        <dbReference type="SAM" id="MobiDB-lite"/>
    </source>
</evidence>
<dbReference type="STRING" id="48698.ENSPFOP00000023682"/>
<protein>
    <recommendedName>
        <fullName evidence="3">CCHC-type domain-containing protein</fullName>
    </recommendedName>
</protein>
<dbReference type="InterPro" id="IPR045358">
    <property type="entry name" value="Ty3_capsid"/>
</dbReference>
<keyword evidence="1" id="KW-0862">Zinc</keyword>
<dbReference type="OMA" id="WNAPALK"/>
<keyword evidence="1" id="KW-0863">Zinc-finger</keyword>
<evidence type="ECO:0000313" key="5">
    <source>
        <dbReference type="Proteomes" id="UP000028760"/>
    </source>
</evidence>
<organism evidence="4 5">
    <name type="scientific">Poecilia formosa</name>
    <name type="common">Amazon molly</name>
    <name type="synonym">Limia formosa</name>
    <dbReference type="NCBI Taxonomy" id="48698"/>
    <lineage>
        <taxon>Eukaryota</taxon>
        <taxon>Metazoa</taxon>
        <taxon>Chordata</taxon>
        <taxon>Craniata</taxon>
        <taxon>Vertebrata</taxon>
        <taxon>Euteleostomi</taxon>
        <taxon>Actinopterygii</taxon>
        <taxon>Neopterygii</taxon>
        <taxon>Teleostei</taxon>
        <taxon>Neoteleostei</taxon>
        <taxon>Acanthomorphata</taxon>
        <taxon>Ovalentaria</taxon>
        <taxon>Atherinomorphae</taxon>
        <taxon>Cyprinodontiformes</taxon>
        <taxon>Poeciliidae</taxon>
        <taxon>Poeciliinae</taxon>
        <taxon>Poecilia</taxon>
    </lineage>
</organism>
<dbReference type="PROSITE" id="PS50158">
    <property type="entry name" value="ZF_CCHC"/>
    <property type="match status" value="1"/>
</dbReference>
<dbReference type="PANTHER" id="PTHR15503">
    <property type="entry name" value="LDOC1 RELATED"/>
    <property type="match status" value="1"/>
</dbReference>
<dbReference type="eggNOG" id="ENOG502S3U2">
    <property type="taxonomic scope" value="Eukaryota"/>
</dbReference>
<keyword evidence="5" id="KW-1185">Reference proteome</keyword>
<dbReference type="GO" id="GO:0003676">
    <property type="term" value="F:nucleic acid binding"/>
    <property type="evidence" value="ECO:0007669"/>
    <property type="project" value="InterPro"/>
</dbReference>